<comment type="cofactor">
    <cofactor evidence="10">
        <name>thiamine diphosphate</name>
        <dbReference type="ChEBI" id="CHEBI:58937"/>
    </cofactor>
    <text evidence="10">Binds 1 thiamine pyrophosphate per subunit.</text>
</comment>
<dbReference type="Proteomes" id="UP001495910">
    <property type="component" value="Unassembled WGS sequence"/>
</dbReference>
<comment type="caution">
    <text evidence="12">The sequence shown here is derived from an EMBL/GenBank/DDBJ whole genome shotgun (WGS) entry which is preliminary data.</text>
</comment>
<dbReference type="NCBIfam" id="NF003933">
    <property type="entry name" value="PRK05444.2-2"/>
    <property type="match status" value="1"/>
</dbReference>
<feature type="binding site" evidence="10">
    <location>
        <begin position="114"/>
        <end position="116"/>
    </location>
    <ligand>
        <name>thiamine diphosphate</name>
        <dbReference type="ChEBI" id="CHEBI:58937"/>
    </ligand>
</feature>
<proteinExistence type="inferred from homology"/>
<evidence type="ECO:0000256" key="4">
    <source>
        <dbReference type="ARBA" id="ARBA00022679"/>
    </source>
</evidence>
<dbReference type="PROSITE" id="PS00801">
    <property type="entry name" value="TRANSKETOLASE_1"/>
    <property type="match status" value="1"/>
</dbReference>
<dbReference type="InterPro" id="IPR005475">
    <property type="entry name" value="Transketolase-like_Pyr-bd"/>
</dbReference>
<keyword evidence="4 10" id="KW-0808">Transferase</keyword>
<dbReference type="EMBL" id="JBANDC010000014">
    <property type="protein sequence ID" value="MEM4989389.1"/>
    <property type="molecule type" value="Genomic_DNA"/>
</dbReference>
<evidence type="ECO:0000259" key="11">
    <source>
        <dbReference type="SMART" id="SM00861"/>
    </source>
</evidence>
<name>A0ABU9PZF1_9BURK</name>
<keyword evidence="13" id="KW-1185">Reference proteome</keyword>
<evidence type="ECO:0000256" key="1">
    <source>
        <dbReference type="ARBA" id="ARBA00004980"/>
    </source>
</evidence>
<feature type="domain" description="Transketolase-like pyrimidine-binding" evidence="11">
    <location>
        <begin position="311"/>
        <end position="475"/>
    </location>
</feature>
<keyword evidence="7 10" id="KW-0784">Thiamine biosynthesis</keyword>
<feature type="binding site" evidence="10">
    <location>
        <position position="176"/>
    </location>
    <ligand>
        <name>Mg(2+)</name>
        <dbReference type="ChEBI" id="CHEBI:18420"/>
    </ligand>
</feature>
<dbReference type="EC" id="2.2.1.7" evidence="10"/>
<dbReference type="PANTHER" id="PTHR43322:SF5">
    <property type="entry name" value="1-DEOXY-D-XYLULOSE-5-PHOSPHATE SYNTHASE, CHLOROPLASTIC"/>
    <property type="match status" value="1"/>
</dbReference>
<evidence type="ECO:0000313" key="13">
    <source>
        <dbReference type="Proteomes" id="UP001495910"/>
    </source>
</evidence>
<gene>
    <name evidence="10 12" type="primary">dxs</name>
    <name evidence="12" type="ORF">V8G57_18535</name>
</gene>
<evidence type="ECO:0000256" key="9">
    <source>
        <dbReference type="ARBA" id="ARBA00023229"/>
    </source>
</evidence>
<evidence type="ECO:0000256" key="3">
    <source>
        <dbReference type="ARBA" id="ARBA00011738"/>
    </source>
</evidence>
<feature type="binding site" evidence="10">
    <location>
        <position position="281"/>
    </location>
    <ligand>
        <name>thiamine diphosphate</name>
        <dbReference type="ChEBI" id="CHEBI:58937"/>
    </ligand>
</feature>
<dbReference type="Gene3D" id="3.40.50.970">
    <property type="match status" value="2"/>
</dbReference>
<comment type="function">
    <text evidence="10">Catalyzes the acyloin condensation reaction between C atoms 2 and 3 of pyruvate and glyceraldehyde 3-phosphate to yield 1-deoxy-D-xylulose-5-phosphate (DXP).</text>
</comment>
<feature type="binding site" evidence="10">
    <location>
        <position position="146"/>
    </location>
    <ligand>
        <name>Mg(2+)</name>
        <dbReference type="ChEBI" id="CHEBI:18420"/>
    </ligand>
</feature>
<dbReference type="InterPro" id="IPR009014">
    <property type="entry name" value="Transketo_C/PFOR_II"/>
</dbReference>
<dbReference type="InterPro" id="IPR033248">
    <property type="entry name" value="Transketolase_C"/>
</dbReference>
<dbReference type="InterPro" id="IPR029061">
    <property type="entry name" value="THDP-binding"/>
</dbReference>
<dbReference type="CDD" id="cd07033">
    <property type="entry name" value="TPP_PYR_DXS_TK_like"/>
    <property type="match status" value="1"/>
</dbReference>
<dbReference type="PANTHER" id="PTHR43322">
    <property type="entry name" value="1-D-DEOXYXYLULOSE 5-PHOSPHATE SYNTHASE-RELATED"/>
    <property type="match status" value="1"/>
</dbReference>
<sequence length="623" mass="67112">MELLNTIDSPADLRKLTRAQLKPLADELREFVIESVAQTGGHLSSNLGTVELTIALHYVFNTPEDRVVWDVGHQTYPHKILTGRRDRMHTLRQLDGISGFPRRSESEYDTFGTAHSSTSISAVLGMALAAKTKGETERHAIAVIGDGAMTAGMVFEAMNNAGVYDDINMLVILNDNDMSISPPVGALNRYLARLMSGQFYAQAKNVGKSILPGPMRQLAKRFEEHAKGMVVPATMFEEFGFNYIGPIDGHDLESLIPTLQNLKHLKGPQFLHVVTKKGQGYKLAEADPVLYHGPGKFNPAEGIKPAAVSKMTYTQVFGDWLCDMAAQDDKLIGITPAMSGGSGLDTFAQRFPQRFYDVGIAEQHAVTFAAGLACEGLKPVVAIYSTFLQRAYDQLIHDVALQNLDVTFALDRSGLVGADGATHAGNYDMAYLRCIPNMVVMAASDENECRQMLSTAYRYNGPAAVRYPRGAGVGAAIAPELSTLPLGKGEIRRQGQSVAILAFGSMLAPSLAAGEMLDATVVNMRFIKPLDVDLVLELARTHDALVTVEEGSIMGGAGAAVAEALAAAGCVKPLLNLGLPDRFIDHGDVSQLLAQCGLNAEGIAASIRQRFGKDQPRLVVNQN</sequence>
<dbReference type="NCBIfam" id="TIGR00204">
    <property type="entry name" value="dxs"/>
    <property type="match status" value="1"/>
</dbReference>
<dbReference type="Pfam" id="PF02780">
    <property type="entry name" value="Transketolase_C"/>
    <property type="match status" value="1"/>
</dbReference>
<dbReference type="SUPFAM" id="SSF52518">
    <property type="entry name" value="Thiamin diphosphate-binding fold (THDP-binding)"/>
    <property type="match status" value="2"/>
</dbReference>
<comment type="cofactor">
    <cofactor evidence="10">
        <name>Mg(2+)</name>
        <dbReference type="ChEBI" id="CHEBI:18420"/>
    </cofactor>
    <text evidence="10">Binds 1 Mg(2+) ion per subunit.</text>
</comment>
<dbReference type="SUPFAM" id="SSF52922">
    <property type="entry name" value="TK C-terminal domain-like"/>
    <property type="match status" value="1"/>
</dbReference>
<feature type="binding site" evidence="10">
    <location>
        <position position="176"/>
    </location>
    <ligand>
        <name>thiamine diphosphate</name>
        <dbReference type="ChEBI" id="CHEBI:58937"/>
    </ligand>
</feature>
<feature type="binding site" evidence="10">
    <location>
        <position position="73"/>
    </location>
    <ligand>
        <name>thiamine diphosphate</name>
        <dbReference type="ChEBI" id="CHEBI:58937"/>
    </ligand>
</feature>
<keyword evidence="6 10" id="KW-0460">Magnesium</keyword>
<evidence type="ECO:0000256" key="8">
    <source>
        <dbReference type="ARBA" id="ARBA00023052"/>
    </source>
</evidence>
<keyword evidence="8 10" id="KW-0786">Thiamine pyrophosphate</keyword>
<evidence type="ECO:0000256" key="7">
    <source>
        <dbReference type="ARBA" id="ARBA00022977"/>
    </source>
</evidence>
<dbReference type="InterPro" id="IPR005477">
    <property type="entry name" value="Dxylulose-5-P_synthase"/>
</dbReference>
<dbReference type="Pfam" id="PF02779">
    <property type="entry name" value="Transket_pyr"/>
    <property type="match status" value="1"/>
</dbReference>
<evidence type="ECO:0000256" key="5">
    <source>
        <dbReference type="ARBA" id="ARBA00022723"/>
    </source>
</evidence>
<reference evidence="12 13" key="1">
    <citation type="submission" date="2024-02" db="EMBL/GenBank/DDBJ databases">
        <title>Draft genome sequence of Collimonas sp. strain H4R21, an effective mineral-weathering bacterial strain isolated from the beech rhizosphere.</title>
        <authorList>
            <person name="Morin E."/>
            <person name="Uroz S."/>
            <person name="Leveau J.H.J."/>
            <person name="Kumar R."/>
            <person name="Rey M.W."/>
            <person name="Pham J."/>
        </authorList>
    </citation>
    <scope>NUCLEOTIDE SEQUENCE [LARGE SCALE GENOMIC DNA]</scope>
    <source>
        <strain evidence="12 13">H4R21</strain>
    </source>
</reference>
<organism evidence="12 13">
    <name type="scientific">Collimonas rhizosphaerae</name>
    <dbReference type="NCBI Taxonomy" id="3126357"/>
    <lineage>
        <taxon>Bacteria</taxon>
        <taxon>Pseudomonadati</taxon>
        <taxon>Pseudomonadota</taxon>
        <taxon>Betaproteobacteria</taxon>
        <taxon>Burkholderiales</taxon>
        <taxon>Oxalobacteraceae</taxon>
        <taxon>Collimonas</taxon>
    </lineage>
</organism>
<keyword evidence="5 10" id="KW-0479">Metal-binding</keyword>
<comment type="similarity">
    <text evidence="2 10">Belongs to the transketolase family. DXPS subfamily.</text>
</comment>
<comment type="pathway">
    <text evidence="1 10">Metabolic intermediate biosynthesis; 1-deoxy-D-xylulose 5-phosphate biosynthesis; 1-deoxy-D-xylulose 5-phosphate from D-glyceraldehyde 3-phosphate and pyruvate: step 1/1.</text>
</comment>
<evidence type="ECO:0000256" key="2">
    <source>
        <dbReference type="ARBA" id="ARBA00011081"/>
    </source>
</evidence>
<evidence type="ECO:0000313" key="12">
    <source>
        <dbReference type="EMBL" id="MEM4989389.1"/>
    </source>
</evidence>
<dbReference type="CDD" id="cd02007">
    <property type="entry name" value="TPP_DXS"/>
    <property type="match status" value="1"/>
</dbReference>
<dbReference type="Gene3D" id="3.40.50.920">
    <property type="match status" value="1"/>
</dbReference>
<dbReference type="GO" id="GO:0008661">
    <property type="term" value="F:1-deoxy-D-xylulose-5-phosphate synthase activity"/>
    <property type="evidence" value="ECO:0007669"/>
    <property type="project" value="UniProtKB-EC"/>
</dbReference>
<keyword evidence="9 10" id="KW-0414">Isoprene biosynthesis</keyword>
<dbReference type="Pfam" id="PF13292">
    <property type="entry name" value="DXP_synthase_N"/>
    <property type="match status" value="1"/>
</dbReference>
<comment type="subunit">
    <text evidence="3 10">Homodimer.</text>
</comment>
<comment type="catalytic activity">
    <reaction evidence="10">
        <text>D-glyceraldehyde 3-phosphate + pyruvate + H(+) = 1-deoxy-D-xylulose 5-phosphate + CO2</text>
        <dbReference type="Rhea" id="RHEA:12605"/>
        <dbReference type="ChEBI" id="CHEBI:15361"/>
        <dbReference type="ChEBI" id="CHEBI:15378"/>
        <dbReference type="ChEBI" id="CHEBI:16526"/>
        <dbReference type="ChEBI" id="CHEBI:57792"/>
        <dbReference type="ChEBI" id="CHEBI:59776"/>
        <dbReference type="EC" id="2.2.1.7"/>
    </reaction>
</comment>
<evidence type="ECO:0000256" key="6">
    <source>
        <dbReference type="ARBA" id="ARBA00022842"/>
    </source>
</evidence>
<dbReference type="InterPro" id="IPR049557">
    <property type="entry name" value="Transketolase_CS"/>
</dbReference>
<dbReference type="InterPro" id="IPR020826">
    <property type="entry name" value="Transketolase_BS"/>
</dbReference>
<dbReference type="PROSITE" id="PS00802">
    <property type="entry name" value="TRANSKETOLASE_2"/>
    <property type="match status" value="1"/>
</dbReference>
<feature type="binding site" evidence="10">
    <location>
        <begin position="147"/>
        <end position="148"/>
    </location>
    <ligand>
        <name>thiamine diphosphate</name>
        <dbReference type="ChEBI" id="CHEBI:58937"/>
    </ligand>
</feature>
<accession>A0ABU9PZF1</accession>
<dbReference type="RefSeq" id="WP_342830605.1">
    <property type="nucleotide sequence ID" value="NZ_JBANDC010000014.1"/>
</dbReference>
<dbReference type="SMART" id="SM00861">
    <property type="entry name" value="Transket_pyr"/>
    <property type="match status" value="1"/>
</dbReference>
<dbReference type="HAMAP" id="MF_00315">
    <property type="entry name" value="DXP_synth"/>
    <property type="match status" value="1"/>
</dbReference>
<feature type="binding site" evidence="10">
    <location>
        <position position="362"/>
    </location>
    <ligand>
        <name>thiamine diphosphate</name>
        <dbReference type="ChEBI" id="CHEBI:58937"/>
    </ligand>
</feature>
<protein>
    <recommendedName>
        <fullName evidence="10">1-deoxy-D-xylulose-5-phosphate synthase</fullName>
        <ecNumber evidence="10">2.2.1.7</ecNumber>
    </recommendedName>
    <alternativeName>
        <fullName evidence="10">1-deoxyxylulose-5-phosphate synthase</fullName>
        <shortName evidence="10">DXP synthase</shortName>
        <shortName evidence="10">DXPS</shortName>
    </alternativeName>
</protein>
<evidence type="ECO:0000256" key="10">
    <source>
        <dbReference type="HAMAP-Rule" id="MF_00315"/>
    </source>
</evidence>